<evidence type="ECO:0000256" key="1">
    <source>
        <dbReference type="ARBA" id="ARBA00009479"/>
    </source>
</evidence>
<dbReference type="InterPro" id="IPR013185">
    <property type="entry name" value="Transl_elong_KOW-like"/>
</dbReference>
<reference evidence="4 5" key="1">
    <citation type="journal article" date="2016" name="Nat. Commun.">
        <title>Thousands of microbial genomes shed light on interconnected biogeochemical processes in an aquifer system.</title>
        <authorList>
            <person name="Anantharaman K."/>
            <person name="Brown C.T."/>
            <person name="Hug L.A."/>
            <person name="Sharon I."/>
            <person name="Castelle C.J."/>
            <person name="Probst A.J."/>
            <person name="Thomas B.C."/>
            <person name="Singh A."/>
            <person name="Wilkins M.J."/>
            <person name="Karaoz U."/>
            <person name="Brodie E.L."/>
            <person name="Williams K.H."/>
            <person name="Hubbard S.S."/>
            <person name="Banfield J.F."/>
        </authorList>
    </citation>
    <scope>NUCLEOTIDE SEQUENCE [LARGE SCALE GENOMIC DNA]</scope>
</reference>
<dbReference type="CDD" id="cd05794">
    <property type="entry name" value="S1_EF-P_repeat_2"/>
    <property type="match status" value="1"/>
</dbReference>
<dbReference type="NCBIfam" id="NF001810">
    <property type="entry name" value="PRK00529.1"/>
    <property type="match status" value="1"/>
</dbReference>
<dbReference type="InterPro" id="IPR008991">
    <property type="entry name" value="Translation_prot_SH3-like_sf"/>
</dbReference>
<dbReference type="GO" id="GO:0043043">
    <property type="term" value="P:peptide biosynthetic process"/>
    <property type="evidence" value="ECO:0007669"/>
    <property type="project" value="InterPro"/>
</dbReference>
<dbReference type="PIRSF" id="PIRSF005901">
    <property type="entry name" value="EF-P"/>
    <property type="match status" value="1"/>
</dbReference>
<dbReference type="PANTHER" id="PTHR30053">
    <property type="entry name" value="ELONGATION FACTOR P"/>
    <property type="match status" value="1"/>
</dbReference>
<proteinExistence type="inferred from homology"/>
<sequence length="190" mass="21435">MLEYNEITEHKVIILDGAPYEVLNSHVFRKQQRKPVNATKLKNLITGKVTERSFHVSEKAEEAEMEEKEVKFLYTNKGEWWFCEINDPSKRFSLPAELIGERGGYLKPNTLVGVIIFEEKIIGVKLPIKVDLKVTEAHPAVKGDTAKGGSKQVVLETGATLQVPMFVKEGDIVRINTETGEYTDRIGNSF</sequence>
<dbReference type="Gene3D" id="2.30.30.30">
    <property type="match status" value="1"/>
</dbReference>
<protein>
    <recommendedName>
        <fullName evidence="6">Elongation factor P C-terminal domain-containing protein</fullName>
    </recommendedName>
</protein>
<evidence type="ECO:0000313" key="5">
    <source>
        <dbReference type="Proteomes" id="UP000179283"/>
    </source>
</evidence>
<dbReference type="InterPro" id="IPR012340">
    <property type="entry name" value="NA-bd_OB-fold"/>
</dbReference>
<dbReference type="EMBL" id="MHWD01000008">
    <property type="protein sequence ID" value="OHB04532.1"/>
    <property type="molecule type" value="Genomic_DNA"/>
</dbReference>
<name>A0A1G2U6H3_9BACT</name>
<dbReference type="InterPro" id="IPR015365">
    <property type="entry name" value="Elong-fact-P_C"/>
</dbReference>
<dbReference type="SUPFAM" id="SSF50104">
    <property type="entry name" value="Translation proteins SH3-like domain"/>
    <property type="match status" value="1"/>
</dbReference>
<feature type="domain" description="Elongation factor P C-terminal" evidence="2">
    <location>
        <begin position="130"/>
        <end position="185"/>
    </location>
</feature>
<organism evidence="4 5">
    <name type="scientific">Candidatus Zambryskibacteria bacterium RIFCSPLOWO2_01_FULL_43_17</name>
    <dbReference type="NCBI Taxonomy" id="1802760"/>
    <lineage>
        <taxon>Bacteria</taxon>
        <taxon>Candidatus Zambryskiibacteriota</taxon>
    </lineage>
</organism>
<accession>A0A1G2U6H3</accession>
<dbReference type="GO" id="GO:0005829">
    <property type="term" value="C:cytosol"/>
    <property type="evidence" value="ECO:0007669"/>
    <property type="project" value="UniProtKB-ARBA"/>
</dbReference>
<gene>
    <name evidence="4" type="ORF">A2920_01130</name>
</gene>
<dbReference type="SMART" id="SM00841">
    <property type="entry name" value="Elong-fact-P_C"/>
    <property type="match status" value="1"/>
</dbReference>
<dbReference type="InterPro" id="IPR014722">
    <property type="entry name" value="Rib_uL2_dom2"/>
</dbReference>
<evidence type="ECO:0000259" key="3">
    <source>
        <dbReference type="SMART" id="SM01185"/>
    </source>
</evidence>
<dbReference type="FunFam" id="2.40.50.140:FF:000004">
    <property type="entry name" value="Elongation factor P"/>
    <property type="match status" value="1"/>
</dbReference>
<comment type="similarity">
    <text evidence="1">Belongs to the elongation factor P family.</text>
</comment>
<dbReference type="AlphaFoldDB" id="A0A1G2U6H3"/>
<dbReference type="Gene3D" id="2.40.50.140">
    <property type="entry name" value="Nucleic acid-binding proteins"/>
    <property type="match status" value="2"/>
</dbReference>
<dbReference type="SMART" id="SM01185">
    <property type="entry name" value="EFP"/>
    <property type="match status" value="1"/>
</dbReference>
<dbReference type="SUPFAM" id="SSF50249">
    <property type="entry name" value="Nucleic acid-binding proteins"/>
    <property type="match status" value="2"/>
</dbReference>
<evidence type="ECO:0000259" key="2">
    <source>
        <dbReference type="SMART" id="SM00841"/>
    </source>
</evidence>
<dbReference type="Pfam" id="PF09285">
    <property type="entry name" value="Elong-fact-P_C"/>
    <property type="match status" value="1"/>
</dbReference>
<feature type="domain" description="Translation elongation factor P/YeiP central" evidence="3">
    <location>
        <begin position="67"/>
        <end position="122"/>
    </location>
</feature>
<dbReference type="InterPro" id="IPR013852">
    <property type="entry name" value="Transl_elong_P/YeiP_CS"/>
</dbReference>
<dbReference type="Pfam" id="PF08207">
    <property type="entry name" value="EFP_N"/>
    <property type="match status" value="1"/>
</dbReference>
<evidence type="ECO:0008006" key="6">
    <source>
        <dbReference type="Google" id="ProtNLM"/>
    </source>
</evidence>
<comment type="caution">
    <text evidence="4">The sequence shown here is derived from an EMBL/GenBank/DDBJ whole genome shotgun (WGS) entry which is preliminary data.</text>
</comment>
<dbReference type="GO" id="GO:0003746">
    <property type="term" value="F:translation elongation factor activity"/>
    <property type="evidence" value="ECO:0007669"/>
    <property type="project" value="InterPro"/>
</dbReference>
<dbReference type="Proteomes" id="UP000179283">
    <property type="component" value="Unassembled WGS sequence"/>
</dbReference>
<evidence type="ECO:0000313" key="4">
    <source>
        <dbReference type="EMBL" id="OHB04532.1"/>
    </source>
</evidence>
<dbReference type="PROSITE" id="PS01275">
    <property type="entry name" value="EFP"/>
    <property type="match status" value="1"/>
</dbReference>
<dbReference type="InterPro" id="IPR020599">
    <property type="entry name" value="Transl_elong_fac_P/YeiP"/>
</dbReference>
<dbReference type="InterPro" id="IPR001059">
    <property type="entry name" value="Transl_elong_P/YeiP_cen"/>
</dbReference>
<dbReference type="PANTHER" id="PTHR30053:SF12">
    <property type="entry name" value="ELONGATION FACTOR P (EF-P) FAMILY PROTEIN"/>
    <property type="match status" value="1"/>
</dbReference>